<dbReference type="PANTHER" id="PTHR33420:SF26">
    <property type="entry name" value="FIMBRIAL SUBUNIT"/>
    <property type="match status" value="1"/>
</dbReference>
<sequence length="174" mass="17319">MNALTTLKAALALALGVTAQGVLAKDGTVNFSGSIIDAPCSIMGGDANQTVDLGQISNSVLAAGGVGTRSPLVDFTIKLTGCGVVAKTARVTFAATADPANATLLAVTGGATGVGIQISTGGGRQVVNPGAASQNFQLRQGDNELQFQAAYVSTSTQVRPGAANAMAQFTVSYQ</sequence>
<gene>
    <name evidence="3" type="ORF">J0A65_20620</name>
</gene>
<dbReference type="EMBL" id="JAFKCS010000043">
    <property type="protein sequence ID" value="MBN7822282.1"/>
    <property type="molecule type" value="Genomic_DNA"/>
</dbReference>
<evidence type="ECO:0000256" key="1">
    <source>
        <dbReference type="SAM" id="SignalP"/>
    </source>
</evidence>
<feature type="signal peptide" evidence="1">
    <location>
        <begin position="1"/>
        <end position="24"/>
    </location>
</feature>
<accession>A0ABS3CYS5</accession>
<dbReference type="PANTHER" id="PTHR33420">
    <property type="entry name" value="FIMBRIAL SUBUNIT ELFA-RELATED"/>
    <property type="match status" value="1"/>
</dbReference>
<dbReference type="InterPro" id="IPR000259">
    <property type="entry name" value="Adhesion_dom_fimbrial"/>
</dbReference>
<organism evidence="3 4">
    <name type="scientific">Bowmanella yangjiangensis</name>
    <dbReference type="NCBI Taxonomy" id="2811230"/>
    <lineage>
        <taxon>Bacteria</taxon>
        <taxon>Pseudomonadati</taxon>
        <taxon>Pseudomonadota</taxon>
        <taxon>Gammaproteobacteria</taxon>
        <taxon>Alteromonadales</taxon>
        <taxon>Alteromonadaceae</taxon>
        <taxon>Bowmanella</taxon>
    </lineage>
</organism>
<evidence type="ECO:0000259" key="2">
    <source>
        <dbReference type="Pfam" id="PF00419"/>
    </source>
</evidence>
<dbReference type="Proteomes" id="UP000663992">
    <property type="component" value="Unassembled WGS sequence"/>
</dbReference>
<feature type="domain" description="Fimbrial-type adhesion" evidence="2">
    <location>
        <begin position="30"/>
        <end position="174"/>
    </location>
</feature>
<comment type="caution">
    <text evidence="3">The sequence shown here is derived from an EMBL/GenBank/DDBJ whole genome shotgun (WGS) entry which is preliminary data.</text>
</comment>
<dbReference type="Pfam" id="PF00419">
    <property type="entry name" value="Fimbrial"/>
    <property type="match status" value="1"/>
</dbReference>
<evidence type="ECO:0000313" key="3">
    <source>
        <dbReference type="EMBL" id="MBN7822282.1"/>
    </source>
</evidence>
<feature type="chain" id="PRO_5047526232" evidence="1">
    <location>
        <begin position="25"/>
        <end position="174"/>
    </location>
</feature>
<dbReference type="InterPro" id="IPR050263">
    <property type="entry name" value="Bact_Fimbrial_Adh_Pro"/>
</dbReference>
<evidence type="ECO:0000313" key="4">
    <source>
        <dbReference type="Proteomes" id="UP000663992"/>
    </source>
</evidence>
<protein>
    <submittedName>
        <fullName evidence="3">Type 1 fimbrial protein</fullName>
    </submittedName>
</protein>
<dbReference type="SUPFAM" id="SSF49401">
    <property type="entry name" value="Bacterial adhesins"/>
    <property type="match status" value="1"/>
</dbReference>
<dbReference type="InterPro" id="IPR008966">
    <property type="entry name" value="Adhesion_dom_sf"/>
</dbReference>
<dbReference type="Gene3D" id="2.60.40.1090">
    <property type="entry name" value="Fimbrial-type adhesion domain"/>
    <property type="match status" value="1"/>
</dbReference>
<name>A0ABS3CYS5_9ALTE</name>
<dbReference type="InterPro" id="IPR036937">
    <property type="entry name" value="Adhesion_dom_fimbrial_sf"/>
</dbReference>
<keyword evidence="1" id="KW-0732">Signal</keyword>
<reference evidence="3 4" key="1">
    <citation type="submission" date="2021-03" db="EMBL/GenBank/DDBJ databases">
        <title>novel species isolated from a fishpond in China.</title>
        <authorList>
            <person name="Lu H."/>
            <person name="Cai Z."/>
        </authorList>
    </citation>
    <scope>NUCLEOTIDE SEQUENCE [LARGE SCALE GENOMIC DNA]</scope>
    <source>
        <strain evidence="3 4">Y57</strain>
    </source>
</reference>
<dbReference type="RefSeq" id="WP_152487671.1">
    <property type="nucleotide sequence ID" value="NZ_JAFKCS010000043.1"/>
</dbReference>
<proteinExistence type="predicted"/>
<keyword evidence="4" id="KW-1185">Reference proteome</keyword>